<protein>
    <submittedName>
        <fullName evidence="1">Uncharacterized protein</fullName>
    </submittedName>
</protein>
<name>A0ABS1THC7_9BACI</name>
<comment type="caution">
    <text evidence="1">The sequence shown here is derived from an EMBL/GenBank/DDBJ whole genome shotgun (WGS) entry which is preliminary data.</text>
</comment>
<reference evidence="1 2" key="1">
    <citation type="submission" date="2021-01" db="EMBL/GenBank/DDBJ databases">
        <title>Genome public.</title>
        <authorList>
            <person name="Liu C."/>
            <person name="Sun Q."/>
        </authorList>
    </citation>
    <scope>NUCLEOTIDE SEQUENCE [LARGE SCALE GENOMIC DNA]</scope>
    <source>
        <strain evidence="1 2">YIM B02564</strain>
    </source>
</reference>
<proteinExistence type="predicted"/>
<dbReference type="RefSeq" id="WP_202651349.1">
    <property type="nucleotide sequence ID" value="NZ_JAESWB010000005.1"/>
</dbReference>
<evidence type="ECO:0000313" key="2">
    <source>
        <dbReference type="Proteomes" id="UP000623967"/>
    </source>
</evidence>
<organism evidence="1 2">
    <name type="scientific">Neobacillus paridis</name>
    <dbReference type="NCBI Taxonomy" id="2803862"/>
    <lineage>
        <taxon>Bacteria</taxon>
        <taxon>Bacillati</taxon>
        <taxon>Bacillota</taxon>
        <taxon>Bacilli</taxon>
        <taxon>Bacillales</taxon>
        <taxon>Bacillaceae</taxon>
        <taxon>Neobacillus</taxon>
    </lineage>
</organism>
<keyword evidence="2" id="KW-1185">Reference proteome</keyword>
<evidence type="ECO:0000313" key="1">
    <source>
        <dbReference type="EMBL" id="MBL4950721.1"/>
    </source>
</evidence>
<gene>
    <name evidence="1" type="ORF">JK635_00485</name>
</gene>
<sequence>MSIEAGTKFQISQNIQGYFNAAESMTIITNNGTTVQFTLGDGKGHGAMPLDHFYYLLKKSNLTIIPNKRTIINGESEEQIS</sequence>
<accession>A0ABS1THC7</accession>
<dbReference type="Proteomes" id="UP000623967">
    <property type="component" value="Unassembled WGS sequence"/>
</dbReference>
<dbReference type="EMBL" id="JAESWB010000005">
    <property type="protein sequence ID" value="MBL4950721.1"/>
    <property type="molecule type" value="Genomic_DNA"/>
</dbReference>